<proteinExistence type="inferred from homology"/>
<evidence type="ECO:0000256" key="1">
    <source>
        <dbReference type="ARBA" id="ARBA00004651"/>
    </source>
</evidence>
<dbReference type="InterPro" id="IPR023060">
    <property type="entry name" value="YidC/YidC1/YidC2_Firmicutes"/>
</dbReference>
<dbReference type="Proteomes" id="UP001180842">
    <property type="component" value="Unassembled WGS sequence"/>
</dbReference>
<protein>
    <recommendedName>
        <fullName evidence="12">Membrane protein insertase YidC</fullName>
    </recommendedName>
    <alternativeName>
        <fullName evidence="12">Foldase YidC</fullName>
    </alternativeName>
    <alternativeName>
        <fullName evidence="12">Membrane integrase YidC</fullName>
    </alternativeName>
    <alternativeName>
        <fullName evidence="12">Membrane protein YidC</fullName>
    </alternativeName>
</protein>
<evidence type="ECO:0000256" key="12">
    <source>
        <dbReference type="HAMAP-Rule" id="MF_01811"/>
    </source>
</evidence>
<feature type="transmembrane region" description="Helical" evidence="12">
    <location>
        <begin position="167"/>
        <end position="187"/>
    </location>
</feature>
<evidence type="ECO:0000256" key="3">
    <source>
        <dbReference type="ARBA" id="ARBA00022475"/>
    </source>
</evidence>
<evidence type="ECO:0000256" key="10">
    <source>
        <dbReference type="ARBA" id="ARBA00023186"/>
    </source>
</evidence>
<keyword evidence="10 12" id="KW-0143">Chaperone</keyword>
<evidence type="ECO:0000256" key="7">
    <source>
        <dbReference type="ARBA" id="ARBA00022989"/>
    </source>
</evidence>
<dbReference type="AlphaFoldDB" id="A0AAE4I5G4"/>
<dbReference type="RefSeq" id="WP_067626630.1">
    <property type="nucleotide sequence ID" value="NZ_BAAAXL010000026.1"/>
</dbReference>
<feature type="transmembrane region" description="Helical" evidence="12">
    <location>
        <begin position="125"/>
        <end position="147"/>
    </location>
</feature>
<dbReference type="InterPro" id="IPR001708">
    <property type="entry name" value="YidC/ALB3/OXA1/COX18"/>
</dbReference>
<evidence type="ECO:0000313" key="17">
    <source>
        <dbReference type="Proteomes" id="UP001269061"/>
    </source>
</evidence>
<comment type="caution">
    <text evidence="14">The sequence shown here is derived from an EMBL/GenBank/DDBJ whole genome shotgun (WGS) entry which is preliminary data.</text>
</comment>
<keyword evidence="5 12" id="KW-0732">Signal</keyword>
<dbReference type="EMBL" id="JARQAI010000025">
    <property type="protein sequence ID" value="MDT2737981.1"/>
    <property type="molecule type" value="Genomic_DNA"/>
</dbReference>
<comment type="subcellular location">
    <subcellularLocation>
        <location evidence="1 12">Cell membrane</location>
        <topology evidence="1 12">Multi-pass membrane protein</topology>
    </subcellularLocation>
</comment>
<evidence type="ECO:0000256" key="11">
    <source>
        <dbReference type="ARBA" id="ARBA00023288"/>
    </source>
</evidence>
<gene>
    <name evidence="12" type="primary">yidC</name>
    <name evidence="14" type="ORF">P7H00_12760</name>
    <name evidence="15" type="ORF">P7H46_04950</name>
</gene>
<organism evidence="14 16">
    <name type="scientific">Enterococcus pseudoavium</name>
    <dbReference type="NCBI Taxonomy" id="44007"/>
    <lineage>
        <taxon>Bacteria</taxon>
        <taxon>Bacillati</taxon>
        <taxon>Bacillota</taxon>
        <taxon>Bacilli</taxon>
        <taxon>Lactobacillales</taxon>
        <taxon>Enterococcaceae</taxon>
        <taxon>Enterococcus</taxon>
    </lineage>
</organism>
<evidence type="ECO:0000313" key="15">
    <source>
        <dbReference type="EMBL" id="MDT2770191.1"/>
    </source>
</evidence>
<dbReference type="HAMAP" id="MF_01811">
    <property type="entry name" value="YidC_type2"/>
    <property type="match status" value="1"/>
</dbReference>
<keyword evidence="4 12" id="KW-0812">Transmembrane</keyword>
<feature type="transmembrane region" description="Helical" evidence="12">
    <location>
        <begin position="56"/>
        <end position="75"/>
    </location>
</feature>
<keyword evidence="17" id="KW-1185">Reference proteome</keyword>
<dbReference type="PROSITE" id="PS51257">
    <property type="entry name" value="PROKAR_LIPOPROTEIN"/>
    <property type="match status" value="1"/>
</dbReference>
<reference evidence="14 17" key="1">
    <citation type="submission" date="2023-03" db="EMBL/GenBank/DDBJ databases">
        <authorList>
            <person name="Shen W."/>
            <person name="Cai J."/>
        </authorList>
    </citation>
    <scope>NUCLEOTIDE SEQUENCE</scope>
    <source>
        <strain evidence="14">P69-2</strain>
        <strain evidence="15 17">Y59</strain>
    </source>
</reference>
<dbReference type="EMBL" id="JARQAZ010000003">
    <property type="protein sequence ID" value="MDT2770191.1"/>
    <property type="molecule type" value="Genomic_DNA"/>
</dbReference>
<dbReference type="GO" id="GO:0005886">
    <property type="term" value="C:plasma membrane"/>
    <property type="evidence" value="ECO:0007669"/>
    <property type="project" value="UniProtKB-SubCell"/>
</dbReference>
<sequence length="273" mass="31166">MKNYKKILLMTGLLSLVVLLSACGTSDVSIHSSGVWDRYVVYYFGQAIKGLSFGNVGIGIILFTIIIRIILMPLMHFQTKSMRKTQELQPKLKELQQKYSSRDQETQQKLQAETKKLYAENNVSPYAGCLPLLVQMPVMMALYQAILRVPELRSGHFLWLNLSQSDPYFILPILAAVFTFASTYLSSMSQIESNASMKIMNFAMPVMIFVMALNLASGLSLYWVISNAFQVVQTLLINNPFKIRREREAVARQIRERERALEKAKAPKKKRKK</sequence>
<dbReference type="GO" id="GO:0051205">
    <property type="term" value="P:protein insertion into membrane"/>
    <property type="evidence" value="ECO:0007669"/>
    <property type="project" value="TreeGrafter"/>
</dbReference>
<keyword evidence="2 12" id="KW-0813">Transport</keyword>
<keyword evidence="3 12" id="KW-1003">Cell membrane</keyword>
<dbReference type="InterPro" id="IPR047196">
    <property type="entry name" value="YidC_ALB_C"/>
</dbReference>
<dbReference type="CDD" id="cd20070">
    <property type="entry name" value="5TM_YidC_Alb3"/>
    <property type="match status" value="1"/>
</dbReference>
<accession>A0AAE4I5G4</accession>
<evidence type="ECO:0000256" key="9">
    <source>
        <dbReference type="ARBA" id="ARBA00023139"/>
    </source>
</evidence>
<evidence type="ECO:0000256" key="5">
    <source>
        <dbReference type="ARBA" id="ARBA00022729"/>
    </source>
</evidence>
<dbReference type="InterPro" id="IPR028055">
    <property type="entry name" value="YidC/Oxa/ALB_C"/>
</dbReference>
<dbReference type="PANTHER" id="PTHR12428">
    <property type="entry name" value="OXA1"/>
    <property type="match status" value="1"/>
</dbReference>
<dbReference type="GO" id="GO:0015031">
    <property type="term" value="P:protein transport"/>
    <property type="evidence" value="ECO:0007669"/>
    <property type="project" value="UniProtKB-KW"/>
</dbReference>
<keyword evidence="11 12" id="KW-0449">Lipoprotein</keyword>
<keyword evidence="7 12" id="KW-1133">Transmembrane helix</keyword>
<feature type="transmembrane region" description="Helical" evidence="12">
    <location>
        <begin position="199"/>
        <end position="225"/>
    </location>
</feature>
<dbReference type="Proteomes" id="UP001269061">
    <property type="component" value="Unassembled WGS sequence"/>
</dbReference>
<dbReference type="PRINTS" id="PR00701">
    <property type="entry name" value="60KDINNERMP"/>
</dbReference>
<comment type="similarity">
    <text evidence="12">Belongs to the OXA1/ALB3/YidC family. Type 2 subfamily.</text>
</comment>
<evidence type="ECO:0000256" key="8">
    <source>
        <dbReference type="ARBA" id="ARBA00023136"/>
    </source>
</evidence>
<dbReference type="GO" id="GO:0032977">
    <property type="term" value="F:membrane insertase activity"/>
    <property type="evidence" value="ECO:0007669"/>
    <property type="project" value="InterPro"/>
</dbReference>
<evidence type="ECO:0000259" key="13">
    <source>
        <dbReference type="Pfam" id="PF02096"/>
    </source>
</evidence>
<evidence type="ECO:0000313" key="14">
    <source>
        <dbReference type="EMBL" id="MDT2737981.1"/>
    </source>
</evidence>
<feature type="domain" description="Membrane insertase YidC/Oxa/ALB C-terminal" evidence="13">
    <location>
        <begin position="57"/>
        <end position="239"/>
    </location>
</feature>
<dbReference type="PANTHER" id="PTHR12428:SF65">
    <property type="entry name" value="CYTOCHROME C OXIDASE ASSEMBLY PROTEIN COX18, MITOCHONDRIAL"/>
    <property type="match status" value="1"/>
</dbReference>
<dbReference type="NCBIfam" id="TIGR03592">
    <property type="entry name" value="yidC_oxa1_cterm"/>
    <property type="match status" value="1"/>
</dbReference>
<keyword evidence="8 12" id="KW-0472">Membrane</keyword>
<dbReference type="Pfam" id="PF02096">
    <property type="entry name" value="60KD_IMP"/>
    <property type="match status" value="1"/>
</dbReference>
<evidence type="ECO:0000256" key="6">
    <source>
        <dbReference type="ARBA" id="ARBA00022927"/>
    </source>
</evidence>
<name>A0AAE4I5G4_9ENTE</name>
<keyword evidence="6 12" id="KW-0653">Protein transport</keyword>
<evidence type="ECO:0000256" key="4">
    <source>
        <dbReference type="ARBA" id="ARBA00022692"/>
    </source>
</evidence>
<comment type="function">
    <text evidence="12">Required for the insertion and/or proper folding and/or complex formation of integral membrane proteins into the membrane. Involved in integration of membrane proteins that insert both dependently and independently of the Sec translocase complex, as well as at least some lipoproteins.</text>
</comment>
<evidence type="ECO:0000256" key="2">
    <source>
        <dbReference type="ARBA" id="ARBA00022448"/>
    </source>
</evidence>
<keyword evidence="9" id="KW-0564">Palmitate</keyword>
<evidence type="ECO:0000313" key="16">
    <source>
        <dbReference type="Proteomes" id="UP001180842"/>
    </source>
</evidence>